<protein>
    <submittedName>
        <fullName evidence="1">Uncharacterized protein</fullName>
    </submittedName>
</protein>
<reference evidence="1 2" key="1">
    <citation type="submission" date="2014-04" db="EMBL/GenBank/DDBJ databases">
        <authorList>
            <consortium name="DOE Joint Genome Institute"/>
            <person name="Kuo A."/>
            <person name="Gay G."/>
            <person name="Dore J."/>
            <person name="Kohler A."/>
            <person name="Nagy L.G."/>
            <person name="Floudas D."/>
            <person name="Copeland A."/>
            <person name="Barry K.W."/>
            <person name="Cichocki N."/>
            <person name="Veneault-Fourrey C."/>
            <person name="LaButti K."/>
            <person name="Lindquist E.A."/>
            <person name="Lipzen A."/>
            <person name="Lundell T."/>
            <person name="Morin E."/>
            <person name="Murat C."/>
            <person name="Sun H."/>
            <person name="Tunlid A."/>
            <person name="Henrissat B."/>
            <person name="Grigoriev I.V."/>
            <person name="Hibbett D.S."/>
            <person name="Martin F."/>
            <person name="Nordberg H.P."/>
            <person name="Cantor M.N."/>
            <person name="Hua S.X."/>
        </authorList>
    </citation>
    <scope>NUCLEOTIDE SEQUENCE [LARGE SCALE GENOMIC DNA]</scope>
    <source>
        <strain evidence="2">h7</strain>
    </source>
</reference>
<dbReference type="HOGENOM" id="CLU_2483611_0_0_1"/>
<proteinExistence type="predicted"/>
<organism evidence="1 2">
    <name type="scientific">Hebeloma cylindrosporum</name>
    <dbReference type="NCBI Taxonomy" id="76867"/>
    <lineage>
        <taxon>Eukaryota</taxon>
        <taxon>Fungi</taxon>
        <taxon>Dikarya</taxon>
        <taxon>Basidiomycota</taxon>
        <taxon>Agaricomycotina</taxon>
        <taxon>Agaricomycetes</taxon>
        <taxon>Agaricomycetidae</taxon>
        <taxon>Agaricales</taxon>
        <taxon>Agaricineae</taxon>
        <taxon>Hymenogastraceae</taxon>
        <taxon>Hebeloma</taxon>
    </lineage>
</organism>
<dbReference type="Proteomes" id="UP000053424">
    <property type="component" value="Unassembled WGS sequence"/>
</dbReference>
<dbReference type="EMBL" id="KN831786">
    <property type="protein sequence ID" value="KIM39344.1"/>
    <property type="molecule type" value="Genomic_DNA"/>
</dbReference>
<reference evidence="2" key="2">
    <citation type="submission" date="2015-01" db="EMBL/GenBank/DDBJ databases">
        <title>Evolutionary Origins and Diversification of the Mycorrhizal Mutualists.</title>
        <authorList>
            <consortium name="DOE Joint Genome Institute"/>
            <consortium name="Mycorrhizal Genomics Consortium"/>
            <person name="Kohler A."/>
            <person name="Kuo A."/>
            <person name="Nagy L.G."/>
            <person name="Floudas D."/>
            <person name="Copeland A."/>
            <person name="Barry K.W."/>
            <person name="Cichocki N."/>
            <person name="Veneault-Fourrey C."/>
            <person name="LaButti K."/>
            <person name="Lindquist E.A."/>
            <person name="Lipzen A."/>
            <person name="Lundell T."/>
            <person name="Morin E."/>
            <person name="Murat C."/>
            <person name="Riley R."/>
            <person name="Ohm R."/>
            <person name="Sun H."/>
            <person name="Tunlid A."/>
            <person name="Henrissat B."/>
            <person name="Grigoriev I.V."/>
            <person name="Hibbett D.S."/>
            <person name="Martin F."/>
        </authorList>
    </citation>
    <scope>NUCLEOTIDE SEQUENCE [LARGE SCALE GENOMIC DNA]</scope>
    <source>
        <strain evidence="2">h7</strain>
    </source>
</reference>
<sequence length="87" mass="9828">MPPINASGSMVRNPSHALDWTAYNFITIAGNQRDREQPQMNLGMWASLPTRQRHTPRLGTASSFEREVPRQLEEAIFQSTISTTCKP</sequence>
<evidence type="ECO:0000313" key="1">
    <source>
        <dbReference type="EMBL" id="KIM39344.1"/>
    </source>
</evidence>
<evidence type="ECO:0000313" key="2">
    <source>
        <dbReference type="Proteomes" id="UP000053424"/>
    </source>
</evidence>
<gene>
    <name evidence="1" type="ORF">M413DRAFT_447281</name>
</gene>
<name>A0A0C3C505_HEBCY</name>
<dbReference type="AlphaFoldDB" id="A0A0C3C505"/>
<keyword evidence="2" id="KW-1185">Reference proteome</keyword>
<accession>A0A0C3C505</accession>